<name>A0ACC0ZM16_9ROSI</name>
<protein>
    <submittedName>
        <fullName evidence="1">Uncharacterized protein</fullName>
    </submittedName>
</protein>
<keyword evidence="2" id="KW-1185">Reference proteome</keyword>
<sequence>MEAVFLLCSVIPLYFLLLPPFYLQFCSLYNIARDFNYRMCVKMFFHLEGK</sequence>
<reference evidence="2" key="1">
    <citation type="journal article" date="2023" name="G3 (Bethesda)">
        <title>Genome assembly and association tests identify interacting loci associated with vigor, precocity, and sex in interspecific pistachio rootstocks.</title>
        <authorList>
            <person name="Palmer W."/>
            <person name="Jacygrad E."/>
            <person name="Sagayaradj S."/>
            <person name="Cavanaugh K."/>
            <person name="Han R."/>
            <person name="Bertier L."/>
            <person name="Beede B."/>
            <person name="Kafkas S."/>
            <person name="Golino D."/>
            <person name="Preece J."/>
            <person name="Michelmore R."/>
        </authorList>
    </citation>
    <scope>NUCLEOTIDE SEQUENCE [LARGE SCALE GENOMIC DNA]</scope>
</reference>
<gene>
    <name evidence="1" type="ORF">Pint_02951</name>
</gene>
<organism evidence="1 2">
    <name type="scientific">Pistacia integerrima</name>
    <dbReference type="NCBI Taxonomy" id="434235"/>
    <lineage>
        <taxon>Eukaryota</taxon>
        <taxon>Viridiplantae</taxon>
        <taxon>Streptophyta</taxon>
        <taxon>Embryophyta</taxon>
        <taxon>Tracheophyta</taxon>
        <taxon>Spermatophyta</taxon>
        <taxon>Magnoliopsida</taxon>
        <taxon>eudicotyledons</taxon>
        <taxon>Gunneridae</taxon>
        <taxon>Pentapetalae</taxon>
        <taxon>rosids</taxon>
        <taxon>malvids</taxon>
        <taxon>Sapindales</taxon>
        <taxon>Anacardiaceae</taxon>
        <taxon>Pistacia</taxon>
    </lineage>
</organism>
<dbReference type="EMBL" id="CM047736">
    <property type="protein sequence ID" value="KAJ0053060.1"/>
    <property type="molecule type" value="Genomic_DNA"/>
</dbReference>
<dbReference type="Proteomes" id="UP001163603">
    <property type="component" value="Chromosome 1"/>
</dbReference>
<proteinExistence type="predicted"/>
<evidence type="ECO:0000313" key="2">
    <source>
        <dbReference type="Proteomes" id="UP001163603"/>
    </source>
</evidence>
<accession>A0ACC0ZM16</accession>
<evidence type="ECO:0000313" key="1">
    <source>
        <dbReference type="EMBL" id="KAJ0053060.1"/>
    </source>
</evidence>
<comment type="caution">
    <text evidence="1">The sequence shown here is derived from an EMBL/GenBank/DDBJ whole genome shotgun (WGS) entry which is preliminary data.</text>
</comment>